<feature type="compositionally biased region" description="Low complexity" evidence="1">
    <location>
        <begin position="251"/>
        <end position="260"/>
    </location>
</feature>
<feature type="region of interest" description="Disordered" evidence="1">
    <location>
        <begin position="336"/>
        <end position="405"/>
    </location>
</feature>
<feature type="compositionally biased region" description="Polar residues" evidence="1">
    <location>
        <begin position="30"/>
        <end position="42"/>
    </location>
</feature>
<feature type="region of interest" description="Disordered" evidence="1">
    <location>
        <begin position="473"/>
        <end position="519"/>
    </location>
</feature>
<keyword evidence="3" id="KW-1185">Reference proteome</keyword>
<protein>
    <submittedName>
        <fullName evidence="2">Uncharacterized protein</fullName>
    </submittedName>
</protein>
<dbReference type="OrthoDB" id="10549905at2759"/>
<proteinExistence type="predicted"/>
<feature type="region of interest" description="Disordered" evidence="1">
    <location>
        <begin position="1"/>
        <end position="135"/>
    </location>
</feature>
<dbReference type="EMBL" id="JAOQAZ010000019">
    <property type="protein sequence ID" value="KAJ4256063.1"/>
    <property type="molecule type" value="Genomic_DNA"/>
</dbReference>
<evidence type="ECO:0000313" key="2">
    <source>
        <dbReference type="EMBL" id="KAJ4256063.1"/>
    </source>
</evidence>
<comment type="caution">
    <text evidence="2">The sequence shown here is derived from an EMBL/GenBank/DDBJ whole genome shotgun (WGS) entry which is preliminary data.</text>
</comment>
<dbReference type="Proteomes" id="UP001152049">
    <property type="component" value="Unassembled WGS sequence"/>
</dbReference>
<feature type="compositionally biased region" description="Acidic residues" evidence="1">
    <location>
        <begin position="46"/>
        <end position="60"/>
    </location>
</feature>
<gene>
    <name evidence="2" type="ORF">NW762_009137</name>
</gene>
<feature type="region of interest" description="Disordered" evidence="1">
    <location>
        <begin position="282"/>
        <end position="323"/>
    </location>
</feature>
<name>A0A9W8RWJ5_9HYPO</name>
<feature type="compositionally biased region" description="Polar residues" evidence="1">
    <location>
        <begin position="64"/>
        <end position="99"/>
    </location>
</feature>
<evidence type="ECO:0000256" key="1">
    <source>
        <dbReference type="SAM" id="MobiDB-lite"/>
    </source>
</evidence>
<reference evidence="2" key="1">
    <citation type="submission" date="2022-09" db="EMBL/GenBank/DDBJ databases">
        <title>Fusarium specimens isolated from Avocado Roots.</title>
        <authorList>
            <person name="Stajich J."/>
            <person name="Roper C."/>
            <person name="Heimlech-Rivalta G."/>
        </authorList>
    </citation>
    <scope>NUCLEOTIDE SEQUENCE</scope>
    <source>
        <strain evidence="2">CF00136</strain>
    </source>
</reference>
<sequence>MPRIAKKGKRRVDNPQSIKSQRPEAPPKASNPSLPYLSTTGNAEGDASDIWEETDDDEQREEGPSNTSFPAAYAQYNQTFQPTGVNGTSTNPNELSSTSRHLKHGNIAGRPSGQSGTSAKPPQKPPKPSRLSKGYKHGNASIQEQATTLGPPASHSQYPAFDFQHPILPNMPGMMDPSITSVPNDMRYTYRPAPRGPYYGYSGYEGEARGRYGMTPYGQQPGEFYGAMQPHPLQGHMGQLTTPPPPPPTEAPAKPALPASPKEDSEKIRLKAEIAALKAMAEKVKATDREKETQERAHDETQENARRWAEEETKKRMARQIAEEEKAKIRAEIKAEMAREEAHRRESEKESKERVHREAEETAMNREKEVIITRRKAEEERAKMRAEMMADMERDERRRREDQLWMRQKEAEIRAKLEAERREKEEEEASKARFRNDCERLAKLKMLKSIDVFMDTLKERLFNVELPDLQHRISSGQENGIRVERHQPRHRRRNQRDTSPTDQSRLERSPSRSSRHSFVSAEAFEYKDLPERIARSGDGLRHRRDIYHEREPEISEELVQRVARAVARILQNPSNEETVYTEHIRPSKERQTPFSQTELRTRDVEISSPTLENEEVLRVAQKEDHRTIFVDAD</sequence>
<feature type="region of interest" description="Disordered" evidence="1">
    <location>
        <begin position="234"/>
        <end position="265"/>
    </location>
</feature>
<dbReference type="AlphaFoldDB" id="A0A9W8RWJ5"/>
<organism evidence="2 3">
    <name type="scientific">Fusarium torreyae</name>
    <dbReference type="NCBI Taxonomy" id="1237075"/>
    <lineage>
        <taxon>Eukaryota</taxon>
        <taxon>Fungi</taxon>
        <taxon>Dikarya</taxon>
        <taxon>Ascomycota</taxon>
        <taxon>Pezizomycotina</taxon>
        <taxon>Sordariomycetes</taxon>
        <taxon>Hypocreomycetidae</taxon>
        <taxon>Hypocreales</taxon>
        <taxon>Nectriaceae</taxon>
        <taxon>Fusarium</taxon>
    </lineage>
</organism>
<accession>A0A9W8RWJ5</accession>
<evidence type="ECO:0000313" key="3">
    <source>
        <dbReference type="Proteomes" id="UP001152049"/>
    </source>
</evidence>
<feature type="compositionally biased region" description="Basic residues" evidence="1">
    <location>
        <begin position="1"/>
        <end position="10"/>
    </location>
</feature>